<protein>
    <recommendedName>
        <fullName evidence="4">Lipoprotein</fullName>
    </recommendedName>
</protein>
<feature type="chain" id="PRO_5046482275" description="Lipoprotein" evidence="1">
    <location>
        <begin position="30"/>
        <end position="262"/>
    </location>
</feature>
<sequence length="262" mass="26371">MTRPPAARVRVLGACVLGVAGLLTATACASGPARQPAGAASADAASTAPAGPATASPATVLTSAQAAAALLTEADLGGPWQPTQGAATWRDGVLKARATDAGCQRLLDALYADEPLGSPTATHAVTAFDDPDDAAQLRQQVLALKAADVDRALAWLRTLPRTCSRFTAATTGAGMREVTVEELPLPAVGDARQGLRVVFTGQSPEGETNALTVEVAAVRVGDDAITVTDGALGVLPADATAQAARLAAGRLTTVRHQARAQA</sequence>
<dbReference type="Proteomes" id="UP001599756">
    <property type="component" value="Unassembled WGS sequence"/>
</dbReference>
<comment type="caution">
    <text evidence="2">The sequence shown here is derived from an EMBL/GenBank/DDBJ whole genome shotgun (WGS) entry which is preliminary data.</text>
</comment>
<keyword evidence="1" id="KW-0732">Signal</keyword>
<dbReference type="EMBL" id="JBHYTS010000052">
    <property type="protein sequence ID" value="MFE1754129.1"/>
    <property type="molecule type" value="Genomic_DNA"/>
</dbReference>
<accession>A0ABW6HBW3</accession>
<evidence type="ECO:0000256" key="1">
    <source>
        <dbReference type="SAM" id="SignalP"/>
    </source>
</evidence>
<evidence type="ECO:0000313" key="2">
    <source>
        <dbReference type="EMBL" id="MFE1754129.1"/>
    </source>
</evidence>
<name>A0ABW6HBW3_9ACTN</name>
<proteinExistence type="predicted"/>
<organism evidence="2 3">
    <name type="scientific">Streptomyces anandii</name>
    <dbReference type="NCBI Taxonomy" id="285454"/>
    <lineage>
        <taxon>Bacteria</taxon>
        <taxon>Bacillati</taxon>
        <taxon>Actinomycetota</taxon>
        <taxon>Actinomycetes</taxon>
        <taxon>Kitasatosporales</taxon>
        <taxon>Streptomycetaceae</taxon>
        <taxon>Streptomyces</taxon>
    </lineage>
</organism>
<dbReference type="PROSITE" id="PS51257">
    <property type="entry name" value="PROKAR_LIPOPROTEIN"/>
    <property type="match status" value="1"/>
</dbReference>
<gene>
    <name evidence="2" type="ORF">ACFW88_26905</name>
</gene>
<dbReference type="RefSeq" id="WP_381797806.1">
    <property type="nucleotide sequence ID" value="NZ_JBHYTS010000052.1"/>
</dbReference>
<evidence type="ECO:0008006" key="4">
    <source>
        <dbReference type="Google" id="ProtNLM"/>
    </source>
</evidence>
<evidence type="ECO:0000313" key="3">
    <source>
        <dbReference type="Proteomes" id="UP001599756"/>
    </source>
</evidence>
<reference evidence="2 3" key="1">
    <citation type="submission" date="2024-09" db="EMBL/GenBank/DDBJ databases">
        <title>The Natural Products Discovery Center: Release of the First 8490 Sequenced Strains for Exploring Actinobacteria Biosynthetic Diversity.</title>
        <authorList>
            <person name="Kalkreuter E."/>
            <person name="Kautsar S.A."/>
            <person name="Yang D."/>
            <person name="Bader C.D."/>
            <person name="Teijaro C.N."/>
            <person name="Fluegel L."/>
            <person name="Davis C.M."/>
            <person name="Simpson J.R."/>
            <person name="Lauterbach L."/>
            <person name="Steele A.D."/>
            <person name="Gui C."/>
            <person name="Meng S."/>
            <person name="Li G."/>
            <person name="Viehrig K."/>
            <person name="Ye F."/>
            <person name="Su P."/>
            <person name="Kiefer A.F."/>
            <person name="Nichols A."/>
            <person name="Cepeda A.J."/>
            <person name="Yan W."/>
            <person name="Fan B."/>
            <person name="Jiang Y."/>
            <person name="Adhikari A."/>
            <person name="Zheng C.-J."/>
            <person name="Schuster L."/>
            <person name="Cowan T.M."/>
            <person name="Smanski M.J."/>
            <person name="Chevrette M.G."/>
            <person name="De Carvalho L.P.S."/>
            <person name="Shen B."/>
        </authorList>
    </citation>
    <scope>NUCLEOTIDE SEQUENCE [LARGE SCALE GENOMIC DNA]</scope>
    <source>
        <strain evidence="2 3">NPDC059500</strain>
    </source>
</reference>
<keyword evidence="3" id="KW-1185">Reference proteome</keyword>
<feature type="signal peptide" evidence="1">
    <location>
        <begin position="1"/>
        <end position="29"/>
    </location>
</feature>